<keyword evidence="1" id="KW-1133">Transmembrane helix</keyword>
<keyword evidence="1" id="KW-0472">Membrane</keyword>
<reference evidence="2 3" key="1">
    <citation type="journal article" date="2012" name="PLoS Pathog.">
        <title>Comparative pathogenomics reveals horizontally acquired novel virulence genes in fungi infecting cereal hosts.</title>
        <authorList>
            <person name="Gardiner D.M."/>
            <person name="McDonald M.C."/>
            <person name="Covarelli L."/>
            <person name="Solomon P.S."/>
            <person name="Rusu A.G."/>
            <person name="Marshall M."/>
            <person name="Kazan K."/>
            <person name="Chakraborty S."/>
            <person name="McDonald B.A."/>
            <person name="Manners J.M."/>
        </authorList>
    </citation>
    <scope>NUCLEOTIDE SEQUENCE [LARGE SCALE GENOMIC DNA]</scope>
    <source>
        <strain evidence="2 3">CS3096</strain>
    </source>
</reference>
<comment type="caution">
    <text evidence="2">The sequence shown here is derived from an EMBL/GenBank/DDBJ whole genome shotgun (WGS) entry which is preliminary data.</text>
</comment>
<dbReference type="GeneID" id="20368521"/>
<evidence type="ECO:0000313" key="3">
    <source>
        <dbReference type="Proteomes" id="UP000007978"/>
    </source>
</evidence>
<dbReference type="AlphaFoldDB" id="K3UE91"/>
<feature type="transmembrane region" description="Helical" evidence="1">
    <location>
        <begin position="6"/>
        <end position="22"/>
    </location>
</feature>
<dbReference type="RefSeq" id="XP_009261296.1">
    <property type="nucleotide sequence ID" value="XM_009263021.1"/>
</dbReference>
<proteinExistence type="predicted"/>
<protein>
    <submittedName>
        <fullName evidence="2">Uncharacterized protein</fullName>
    </submittedName>
</protein>
<dbReference type="Proteomes" id="UP000007978">
    <property type="component" value="Chromosome 2"/>
</dbReference>
<evidence type="ECO:0000256" key="1">
    <source>
        <dbReference type="SAM" id="Phobius"/>
    </source>
</evidence>
<accession>K3UE91</accession>
<evidence type="ECO:0000313" key="2">
    <source>
        <dbReference type="EMBL" id="EKJ69881.1"/>
    </source>
</evidence>
<organism evidence="2 3">
    <name type="scientific">Fusarium pseudograminearum (strain CS3096)</name>
    <name type="common">Wheat and barley crown-rot fungus</name>
    <dbReference type="NCBI Taxonomy" id="1028729"/>
    <lineage>
        <taxon>Eukaryota</taxon>
        <taxon>Fungi</taxon>
        <taxon>Dikarya</taxon>
        <taxon>Ascomycota</taxon>
        <taxon>Pezizomycotina</taxon>
        <taxon>Sordariomycetes</taxon>
        <taxon>Hypocreomycetidae</taxon>
        <taxon>Hypocreales</taxon>
        <taxon>Nectriaceae</taxon>
        <taxon>Fusarium</taxon>
    </lineage>
</organism>
<keyword evidence="1" id="KW-0812">Transmembrane</keyword>
<keyword evidence="3" id="KW-1185">Reference proteome</keyword>
<sequence>MIYQVAAAAAAAAAGIVFYVGLNQISRVKLGTDKIFFL</sequence>
<name>K3UE91_FUSPC</name>
<dbReference type="HOGENOM" id="CLU_3335665_0_0_1"/>
<dbReference type="EMBL" id="AFNW01000321">
    <property type="protein sequence ID" value="EKJ69881.1"/>
    <property type="molecule type" value="Genomic_DNA"/>
</dbReference>
<dbReference type="KEGG" id="fpu:FPSE_09904"/>
<gene>
    <name evidence="2" type="ORF">FPSE_09904</name>
</gene>